<evidence type="ECO:0000256" key="1">
    <source>
        <dbReference type="SAM" id="MobiDB-lite"/>
    </source>
</evidence>
<dbReference type="EMBL" id="CABFVH010000130">
    <property type="protein sequence ID" value="VUF16175.1"/>
    <property type="molecule type" value="Genomic_DNA"/>
</dbReference>
<proteinExistence type="predicted"/>
<dbReference type="Proteomes" id="UP000401717">
    <property type="component" value="Unassembled WGS sequence"/>
</dbReference>
<reference evidence="2 3" key="1">
    <citation type="submission" date="2019-06" db="EMBL/GenBank/DDBJ databases">
        <authorList>
            <person name="Rodrigo-Torres L."/>
            <person name="Arahal R. D."/>
            <person name="Lucena T."/>
        </authorList>
    </citation>
    <scope>NUCLEOTIDE SEQUENCE [LARGE SCALE GENOMIC DNA]</scope>
    <source>
        <strain evidence="2 3">SW08-7</strain>
    </source>
</reference>
<gene>
    <name evidence="2" type="ORF">MTDSW087_05932</name>
</gene>
<feature type="compositionally biased region" description="Polar residues" evidence="1">
    <location>
        <begin position="1"/>
        <end position="17"/>
    </location>
</feature>
<accession>A0A564G6I4</accession>
<organism evidence="2 3">
    <name type="scientific">Methylobacterium dankookense</name>
    <dbReference type="NCBI Taxonomy" id="560405"/>
    <lineage>
        <taxon>Bacteria</taxon>
        <taxon>Pseudomonadati</taxon>
        <taxon>Pseudomonadota</taxon>
        <taxon>Alphaproteobacteria</taxon>
        <taxon>Hyphomicrobiales</taxon>
        <taxon>Methylobacteriaceae</taxon>
        <taxon>Methylobacterium</taxon>
    </lineage>
</organism>
<sequence length="47" mass="5142">MPSATPRSCTRSSNRSHTPARAQRMKICAACHQGPRSSGMARHFAPF</sequence>
<protein>
    <submittedName>
        <fullName evidence="2">Uncharacterized protein</fullName>
    </submittedName>
</protein>
<feature type="region of interest" description="Disordered" evidence="1">
    <location>
        <begin position="1"/>
        <end position="22"/>
    </location>
</feature>
<evidence type="ECO:0000313" key="3">
    <source>
        <dbReference type="Proteomes" id="UP000401717"/>
    </source>
</evidence>
<name>A0A564G6I4_9HYPH</name>
<evidence type="ECO:0000313" key="2">
    <source>
        <dbReference type="EMBL" id="VUF16175.1"/>
    </source>
</evidence>
<dbReference type="AlphaFoldDB" id="A0A564G6I4"/>